<sequence>MQSHLANRISPGDPCRVCGFEKKLYTSNK</sequence>
<proteinExistence type="predicted"/>
<evidence type="ECO:0000313" key="1">
    <source>
        <dbReference type="EMBL" id="CAF4412004.1"/>
    </source>
</evidence>
<dbReference type="Proteomes" id="UP000663868">
    <property type="component" value="Unassembled WGS sequence"/>
</dbReference>
<comment type="caution">
    <text evidence="1">The sequence shown here is derived from an EMBL/GenBank/DDBJ whole genome shotgun (WGS) entry which is preliminary data.</text>
</comment>
<gene>
    <name evidence="1" type="ORF">KXQ929_LOCUS51648</name>
</gene>
<evidence type="ECO:0000313" key="2">
    <source>
        <dbReference type="Proteomes" id="UP000663868"/>
    </source>
</evidence>
<reference evidence="1" key="1">
    <citation type="submission" date="2021-02" db="EMBL/GenBank/DDBJ databases">
        <authorList>
            <person name="Nowell W R."/>
        </authorList>
    </citation>
    <scope>NUCLEOTIDE SEQUENCE</scope>
</reference>
<dbReference type="EMBL" id="CAJOBB010025921">
    <property type="protein sequence ID" value="CAF4412004.1"/>
    <property type="molecule type" value="Genomic_DNA"/>
</dbReference>
<accession>A0A820PQ76</accession>
<protein>
    <submittedName>
        <fullName evidence="1">Uncharacterized protein</fullName>
    </submittedName>
</protein>
<organism evidence="1 2">
    <name type="scientific">Adineta steineri</name>
    <dbReference type="NCBI Taxonomy" id="433720"/>
    <lineage>
        <taxon>Eukaryota</taxon>
        <taxon>Metazoa</taxon>
        <taxon>Spiralia</taxon>
        <taxon>Gnathifera</taxon>
        <taxon>Rotifera</taxon>
        <taxon>Eurotatoria</taxon>
        <taxon>Bdelloidea</taxon>
        <taxon>Adinetida</taxon>
        <taxon>Adinetidae</taxon>
        <taxon>Adineta</taxon>
    </lineage>
</organism>
<dbReference type="AlphaFoldDB" id="A0A820PQ76"/>
<name>A0A820PQ76_9BILA</name>